<evidence type="ECO:0000313" key="20">
    <source>
        <dbReference type="Proteomes" id="UP001234989"/>
    </source>
</evidence>
<evidence type="ECO:0000256" key="12">
    <source>
        <dbReference type="ARBA" id="ARBA00022989"/>
    </source>
</evidence>
<dbReference type="FunFam" id="3.30.200.20:FF:000328">
    <property type="entry name" value="Leucine-rich repeat protein kinase family protein"/>
    <property type="match status" value="1"/>
</dbReference>
<feature type="binding site" evidence="16">
    <location>
        <position position="709"/>
    </location>
    <ligand>
        <name>ATP</name>
        <dbReference type="ChEBI" id="CHEBI:30616"/>
    </ligand>
</feature>
<reference evidence="19" key="1">
    <citation type="submission" date="2023-08" db="EMBL/GenBank/DDBJ databases">
        <title>A de novo genome assembly of Solanum verrucosum Schlechtendal, a Mexican diploid species geographically isolated from the other diploid A-genome species in potato relatives.</title>
        <authorList>
            <person name="Hosaka K."/>
        </authorList>
    </citation>
    <scope>NUCLEOTIDE SEQUENCE</scope>
    <source>
        <tissue evidence="19">Young leaves</tissue>
    </source>
</reference>
<evidence type="ECO:0000256" key="13">
    <source>
        <dbReference type="ARBA" id="ARBA00023136"/>
    </source>
</evidence>
<evidence type="ECO:0000256" key="16">
    <source>
        <dbReference type="PROSITE-ProRule" id="PRU10141"/>
    </source>
</evidence>
<evidence type="ECO:0000256" key="5">
    <source>
        <dbReference type="ARBA" id="ARBA00022679"/>
    </source>
</evidence>
<dbReference type="InterPro" id="IPR032675">
    <property type="entry name" value="LRR_dom_sf"/>
</dbReference>
<dbReference type="PROSITE" id="PS50011">
    <property type="entry name" value="PROTEIN_KINASE_DOM"/>
    <property type="match status" value="1"/>
</dbReference>
<keyword evidence="14" id="KW-0675">Receptor</keyword>
<keyword evidence="11 16" id="KW-0067">ATP-binding</keyword>
<protein>
    <recommendedName>
        <fullName evidence="2">non-specific serine/threonine protein kinase</fullName>
        <ecNumber evidence="2">2.7.11.1</ecNumber>
    </recommendedName>
</protein>
<keyword evidence="10" id="KW-0418">Kinase</keyword>
<dbReference type="SUPFAM" id="SSF56112">
    <property type="entry name" value="Protein kinase-like (PK-like)"/>
    <property type="match status" value="1"/>
</dbReference>
<evidence type="ECO:0000256" key="8">
    <source>
        <dbReference type="ARBA" id="ARBA00022737"/>
    </source>
</evidence>
<keyword evidence="6 17" id="KW-0812">Transmembrane</keyword>
<dbReference type="Pfam" id="PF23598">
    <property type="entry name" value="LRR_14"/>
    <property type="match status" value="1"/>
</dbReference>
<dbReference type="InterPro" id="IPR000719">
    <property type="entry name" value="Prot_kinase_dom"/>
</dbReference>
<dbReference type="GO" id="GO:0016020">
    <property type="term" value="C:membrane"/>
    <property type="evidence" value="ECO:0007669"/>
    <property type="project" value="UniProtKB-SubCell"/>
</dbReference>
<dbReference type="SUPFAM" id="SSF52058">
    <property type="entry name" value="L domain-like"/>
    <property type="match status" value="2"/>
</dbReference>
<dbReference type="InterPro" id="IPR001245">
    <property type="entry name" value="Ser-Thr/Tyr_kinase_cat_dom"/>
</dbReference>
<dbReference type="PROSITE" id="PS00108">
    <property type="entry name" value="PROTEIN_KINASE_ST"/>
    <property type="match status" value="1"/>
</dbReference>
<evidence type="ECO:0000256" key="1">
    <source>
        <dbReference type="ARBA" id="ARBA00004479"/>
    </source>
</evidence>
<dbReference type="EC" id="2.7.11.1" evidence="2"/>
<proteinExistence type="predicted"/>
<keyword evidence="13 17" id="KW-0472">Membrane</keyword>
<name>A0AAF0PWP0_SOLVR</name>
<dbReference type="Gene3D" id="3.80.10.10">
    <property type="entry name" value="Ribonuclease Inhibitor"/>
    <property type="match status" value="2"/>
</dbReference>
<evidence type="ECO:0000256" key="14">
    <source>
        <dbReference type="ARBA" id="ARBA00023170"/>
    </source>
</evidence>
<dbReference type="CDD" id="cd14066">
    <property type="entry name" value="STKc_IRAK"/>
    <property type="match status" value="1"/>
</dbReference>
<dbReference type="Proteomes" id="UP001234989">
    <property type="component" value="Chromosome 1"/>
</dbReference>
<dbReference type="SMART" id="SM00220">
    <property type="entry name" value="S_TKc"/>
    <property type="match status" value="1"/>
</dbReference>
<evidence type="ECO:0000256" key="10">
    <source>
        <dbReference type="ARBA" id="ARBA00022777"/>
    </source>
</evidence>
<gene>
    <name evidence="19" type="ORF">MTR67_005637</name>
</gene>
<keyword evidence="12 17" id="KW-1133">Transmembrane helix</keyword>
<dbReference type="PROSITE" id="PS51450">
    <property type="entry name" value="LRR"/>
    <property type="match status" value="1"/>
</dbReference>
<keyword evidence="15" id="KW-0325">Glycoprotein</keyword>
<evidence type="ECO:0000256" key="9">
    <source>
        <dbReference type="ARBA" id="ARBA00022741"/>
    </source>
</evidence>
<evidence type="ECO:0000256" key="2">
    <source>
        <dbReference type="ARBA" id="ARBA00012513"/>
    </source>
</evidence>
<sequence>MMKSESDMGLGYLVKVLDFYQETFFLLACSYCWLEESGVKVKDNLLDIRKALFTRLALKYSFSFPTKGWGVGCSRKRKLSGMGLEGNQFGDLSSLTALQILDLSNNVGLKGTLPSSIGNLKNLTTLILVGCSFFGPIPESIGSLQQLVFISLTSNSFTGPIPPSIGNLSKLSWLDLSDNKINGTIPISQGSTLGLDSLVNTRHLHLSKNQLSGLIQPQLFNASMKLIHVELCKYFTFSLCSIFRLPQLSPFLVNMCSSALGSMPAQLYASLSKYAVRILDHNQLTGEIPESLGSLQNLEILRLDWNSLNGSVPSKLSNVTSLSELYLSNNNLNGSIPDLANMSLLTYVGMSNNSFNASDVPAWFTKLPLLKTIYMENTTLQGQIPVDLFGFPNLETIGLANNKLNGILDIGTSYGNNLTLDLRNNSIKDFNQKTGYNMNISLAGNPICDGTGATAKYCAIQISNDSFSSPLKCPAMSCNSDKTLSPTCKCSYPYTGTLHFFSLSFSNLENSSYFTTLAGSMMSAFLSNGLPVDSVSLSDPTVDVYSYLQIEAKIFPSTQDSFNHTSIPSIGYLLNRNPFQLQYFGPFFFTSESYCCFADGKKKSSSRTGIIIGVSVGCAVLVLLTLCAGLYAFRQRKMAKRAGHSSNPFESWDRDTSGAVPQLKGARWFSFDEIRKCTNNFSESNCIGSGGYGKVYKGTLTAGEVVAIKRAQHGSMQGAFEFKTEIELLSRIHHKNVVSLVGFCYEQGEQMLVYEYIPKGTLRESLSVKPKFQLEWTRRLRIALDAARGLAYLHELADPPIIHRDVKSNNILLDDHLTAKVADFGLSKLLRDEDKGHVTTQVKGTLGYLDPEYYMSQQLTEKSDVYSFGVVLLELITARAPIERGKHIVRLVAETIYDSKDNSKLYQLIDPRIGPGSKLEGVDRLFTLGMRCVNESGAERPSMGEAVKEIESILELASLSKYTEGDLTSSSYEDTTQVSLDDFDNDKAFDYSGKFPSGGMNTTY</sequence>
<dbReference type="EMBL" id="CP133612">
    <property type="protein sequence ID" value="WMV12252.1"/>
    <property type="molecule type" value="Genomic_DNA"/>
</dbReference>
<dbReference type="GO" id="GO:0004674">
    <property type="term" value="F:protein serine/threonine kinase activity"/>
    <property type="evidence" value="ECO:0007669"/>
    <property type="project" value="UniProtKB-KW"/>
</dbReference>
<feature type="transmembrane region" description="Helical" evidence="17">
    <location>
        <begin position="610"/>
        <end position="633"/>
    </location>
</feature>
<keyword evidence="9 16" id="KW-0547">Nucleotide-binding</keyword>
<keyword evidence="5" id="KW-0808">Transferase</keyword>
<keyword evidence="20" id="KW-1185">Reference proteome</keyword>
<dbReference type="InterPro" id="IPR011009">
    <property type="entry name" value="Kinase-like_dom_sf"/>
</dbReference>
<dbReference type="InterPro" id="IPR055414">
    <property type="entry name" value="LRR_R13L4/SHOC2-like"/>
</dbReference>
<keyword evidence="7" id="KW-0732">Signal</keyword>
<evidence type="ECO:0000256" key="11">
    <source>
        <dbReference type="ARBA" id="ARBA00022840"/>
    </source>
</evidence>
<dbReference type="Pfam" id="PF00560">
    <property type="entry name" value="LRR_1"/>
    <property type="match status" value="1"/>
</dbReference>
<dbReference type="PANTHER" id="PTHR45974">
    <property type="entry name" value="RECEPTOR-LIKE PROTEIN 55"/>
    <property type="match status" value="1"/>
</dbReference>
<dbReference type="FunFam" id="1.10.510.10:FF:000453">
    <property type="entry name" value="LRR receptor-like serine/threonine-protein kinase HSL2"/>
    <property type="match status" value="1"/>
</dbReference>
<dbReference type="Gene3D" id="1.10.510.10">
    <property type="entry name" value="Transferase(Phosphotransferase) domain 1"/>
    <property type="match status" value="1"/>
</dbReference>
<evidence type="ECO:0000256" key="17">
    <source>
        <dbReference type="SAM" id="Phobius"/>
    </source>
</evidence>
<feature type="domain" description="Protein kinase" evidence="18">
    <location>
        <begin position="681"/>
        <end position="954"/>
    </location>
</feature>
<dbReference type="FunFam" id="3.80.10.10:FF:000041">
    <property type="entry name" value="LRR receptor-like serine/threonine-protein kinase ERECTA"/>
    <property type="match status" value="2"/>
</dbReference>
<evidence type="ECO:0000256" key="3">
    <source>
        <dbReference type="ARBA" id="ARBA00022527"/>
    </source>
</evidence>
<dbReference type="PROSITE" id="PS00107">
    <property type="entry name" value="PROTEIN_KINASE_ATP"/>
    <property type="match status" value="1"/>
</dbReference>
<evidence type="ECO:0000256" key="6">
    <source>
        <dbReference type="ARBA" id="ARBA00022692"/>
    </source>
</evidence>
<dbReference type="Pfam" id="PF07714">
    <property type="entry name" value="PK_Tyr_Ser-Thr"/>
    <property type="match status" value="1"/>
</dbReference>
<dbReference type="GO" id="GO:0005524">
    <property type="term" value="F:ATP binding"/>
    <property type="evidence" value="ECO:0007669"/>
    <property type="project" value="UniProtKB-UniRule"/>
</dbReference>
<dbReference type="AlphaFoldDB" id="A0AAF0PWP0"/>
<evidence type="ECO:0000256" key="4">
    <source>
        <dbReference type="ARBA" id="ARBA00022614"/>
    </source>
</evidence>
<keyword evidence="8" id="KW-0677">Repeat</keyword>
<evidence type="ECO:0000256" key="15">
    <source>
        <dbReference type="ARBA" id="ARBA00023180"/>
    </source>
</evidence>
<dbReference type="InterPro" id="IPR017441">
    <property type="entry name" value="Protein_kinase_ATP_BS"/>
</dbReference>
<dbReference type="InterPro" id="IPR008271">
    <property type="entry name" value="Ser/Thr_kinase_AS"/>
</dbReference>
<evidence type="ECO:0000313" key="19">
    <source>
        <dbReference type="EMBL" id="WMV12252.1"/>
    </source>
</evidence>
<dbReference type="Gene3D" id="3.30.200.20">
    <property type="entry name" value="Phosphorylase Kinase, domain 1"/>
    <property type="match status" value="1"/>
</dbReference>
<comment type="subcellular location">
    <subcellularLocation>
        <location evidence="1">Membrane</location>
        <topology evidence="1">Single-pass type I membrane protein</topology>
    </subcellularLocation>
</comment>
<accession>A0AAF0PWP0</accession>
<keyword evidence="4" id="KW-0433">Leucine-rich repeat</keyword>
<dbReference type="InterPro" id="IPR001611">
    <property type="entry name" value="Leu-rich_rpt"/>
</dbReference>
<organism evidence="19 20">
    <name type="scientific">Solanum verrucosum</name>
    <dbReference type="NCBI Taxonomy" id="315347"/>
    <lineage>
        <taxon>Eukaryota</taxon>
        <taxon>Viridiplantae</taxon>
        <taxon>Streptophyta</taxon>
        <taxon>Embryophyta</taxon>
        <taxon>Tracheophyta</taxon>
        <taxon>Spermatophyta</taxon>
        <taxon>Magnoliopsida</taxon>
        <taxon>eudicotyledons</taxon>
        <taxon>Gunneridae</taxon>
        <taxon>Pentapetalae</taxon>
        <taxon>asterids</taxon>
        <taxon>lamiids</taxon>
        <taxon>Solanales</taxon>
        <taxon>Solanaceae</taxon>
        <taxon>Solanoideae</taxon>
        <taxon>Solaneae</taxon>
        <taxon>Solanum</taxon>
    </lineage>
</organism>
<evidence type="ECO:0000259" key="18">
    <source>
        <dbReference type="PROSITE" id="PS50011"/>
    </source>
</evidence>
<keyword evidence="3" id="KW-0723">Serine/threonine-protein kinase</keyword>
<dbReference type="PANTHER" id="PTHR45974:SF242">
    <property type="entry name" value="LEUCINE-RICH REPEAT PROTEIN KINASE FAMILY PROTEIN"/>
    <property type="match status" value="1"/>
</dbReference>
<evidence type="ECO:0000256" key="7">
    <source>
        <dbReference type="ARBA" id="ARBA00022729"/>
    </source>
</evidence>